<evidence type="ECO:0000313" key="2">
    <source>
        <dbReference type="Proteomes" id="UP000198409"/>
    </source>
</evidence>
<dbReference type="SUPFAM" id="SSF53448">
    <property type="entry name" value="Nucleotide-diphospho-sugar transferases"/>
    <property type="match status" value="1"/>
</dbReference>
<evidence type="ECO:0000313" key="1">
    <source>
        <dbReference type="EMBL" id="SNR66488.1"/>
    </source>
</evidence>
<name>A0A238Y6N3_9RHOB</name>
<protein>
    <recommendedName>
        <fullName evidence="3">Glycosyl transferase family 2</fullName>
    </recommendedName>
</protein>
<dbReference type="Proteomes" id="UP000198409">
    <property type="component" value="Unassembled WGS sequence"/>
</dbReference>
<sequence length="230" mass="25985">MRIANVATYPARQHTCLQALRSIAAQVDVLNVALNEYTDVPEAFRELDNATFHIPDRNLRDLGKFCFAAGDDDDVFLCDDDILYPADYVAWMMRLRAESPLTDPVLGVHGVTYSDYYDGRSRSGRLVHTFYLPLGAPVQMNQLGTGTIHVKGRQMPTFDYMDGSSGFVDIRFARHAHERGYPMICVARGRDWLTEVKNEETLYLSVTRNLPSQALQDVQHFGGLARLVRP</sequence>
<dbReference type="InterPro" id="IPR029044">
    <property type="entry name" value="Nucleotide-diphossugar_trans"/>
</dbReference>
<gene>
    <name evidence="1" type="ORF">SAMN06265378_11514</name>
</gene>
<organism evidence="1 2">
    <name type="scientific">Paracoccus sediminis</name>
    <dbReference type="NCBI Taxonomy" id="1214787"/>
    <lineage>
        <taxon>Bacteria</taxon>
        <taxon>Pseudomonadati</taxon>
        <taxon>Pseudomonadota</taxon>
        <taxon>Alphaproteobacteria</taxon>
        <taxon>Rhodobacterales</taxon>
        <taxon>Paracoccaceae</taxon>
        <taxon>Paracoccus</taxon>
    </lineage>
</organism>
<dbReference type="EMBL" id="FZNM01000015">
    <property type="protein sequence ID" value="SNR66488.1"/>
    <property type="molecule type" value="Genomic_DNA"/>
</dbReference>
<accession>A0A238Y6N3</accession>
<reference evidence="2" key="1">
    <citation type="submission" date="2017-06" db="EMBL/GenBank/DDBJ databases">
        <authorList>
            <person name="Varghese N."/>
            <person name="Submissions S."/>
        </authorList>
    </citation>
    <scope>NUCLEOTIDE SEQUENCE [LARGE SCALE GENOMIC DNA]</scope>
    <source>
        <strain evidence="2">DSM 26170</strain>
    </source>
</reference>
<dbReference type="AlphaFoldDB" id="A0A238Y6N3"/>
<dbReference type="RefSeq" id="WP_089389103.1">
    <property type="nucleotide sequence ID" value="NZ_FZNM01000015.1"/>
</dbReference>
<proteinExistence type="predicted"/>
<evidence type="ECO:0008006" key="3">
    <source>
        <dbReference type="Google" id="ProtNLM"/>
    </source>
</evidence>